<accession>A0A024QG30</accession>
<gene>
    <name evidence="1" type="ORF">BN990_03846</name>
</gene>
<dbReference type="Proteomes" id="UP000028875">
    <property type="component" value="Unassembled WGS sequence"/>
</dbReference>
<dbReference type="AlphaFoldDB" id="A0A024QG30"/>
<dbReference type="STRING" id="1462526.BN990_03846"/>
<dbReference type="EMBL" id="CCDP010000003">
    <property type="protein sequence ID" value="CDQ41473.1"/>
    <property type="molecule type" value="Genomic_DNA"/>
</dbReference>
<dbReference type="RefSeq" id="WP_038246211.1">
    <property type="nucleotide sequence ID" value="NZ_BNER01000005.1"/>
</dbReference>
<comment type="caution">
    <text evidence="1">The sequence shown here is derived from an EMBL/GenBank/DDBJ whole genome shotgun (WGS) entry which is preliminary data.</text>
</comment>
<evidence type="ECO:0000313" key="1">
    <source>
        <dbReference type="EMBL" id="CDQ41473.1"/>
    </source>
</evidence>
<name>A0A024QG30_9BACI</name>
<reference evidence="1 2" key="1">
    <citation type="submission" date="2014-03" db="EMBL/GenBank/DDBJ databases">
        <authorList>
            <person name="Urmite Genomes U."/>
        </authorList>
    </citation>
    <scope>NUCLEOTIDE SEQUENCE [LARGE SCALE GENOMIC DNA]</scope>
    <source>
        <strain evidence="1 2">Vm-5</strain>
    </source>
</reference>
<keyword evidence="2" id="KW-1185">Reference proteome</keyword>
<organism evidence="1 2">
    <name type="scientific">Virgibacillus massiliensis</name>
    <dbReference type="NCBI Taxonomy" id="1462526"/>
    <lineage>
        <taxon>Bacteria</taxon>
        <taxon>Bacillati</taxon>
        <taxon>Bacillota</taxon>
        <taxon>Bacilli</taxon>
        <taxon>Bacillales</taxon>
        <taxon>Bacillaceae</taxon>
        <taxon>Virgibacillus</taxon>
    </lineage>
</organism>
<reference evidence="2" key="2">
    <citation type="submission" date="2014-05" db="EMBL/GenBank/DDBJ databases">
        <title>Draft genome sequence of Virgibacillus massiliensis Vm-5.</title>
        <authorList>
            <person name="Khelaifia S."/>
            <person name="Croce O."/>
            <person name="Lagier J.C."/>
            <person name="Raoult D."/>
        </authorList>
    </citation>
    <scope>NUCLEOTIDE SEQUENCE [LARGE SCALE GENOMIC DNA]</scope>
    <source>
        <strain evidence="2">Vm-5</strain>
    </source>
</reference>
<evidence type="ECO:0000313" key="2">
    <source>
        <dbReference type="Proteomes" id="UP000028875"/>
    </source>
</evidence>
<dbReference type="OrthoDB" id="2614557at2"/>
<protein>
    <submittedName>
        <fullName evidence="1">Uncharacterized protein</fullName>
    </submittedName>
</protein>
<sequence length="102" mass="11924">MPVTTFSDEEVQSFVSEIKKQLVPVLLQELEQKQLPPLLTRKQFMEIVDIGPTKCNELFNREDFPVNRELGHPRVVTKLFFDWVNETTNADEVGLKYPYKVI</sequence>
<dbReference type="eggNOG" id="ENOG5032YQ0">
    <property type="taxonomic scope" value="Bacteria"/>
</dbReference>
<proteinExistence type="predicted"/>